<dbReference type="AlphaFoldDB" id="A0A401JBD0"/>
<reference evidence="2 3" key="1">
    <citation type="journal article" date="2019" name="Front. Microbiol.">
        <title>Genomes of Neutrophilic Sulfur-Oxidizing Chemolithoautotrophs Representing 9 Proteobacterial Species From 8 Genera.</title>
        <authorList>
            <person name="Watanabe T."/>
            <person name="Kojima H."/>
            <person name="Umezawa K."/>
            <person name="Hori C."/>
            <person name="Takasuka T.E."/>
            <person name="Kato Y."/>
            <person name="Fukui M."/>
        </authorList>
    </citation>
    <scope>NUCLEOTIDE SEQUENCE [LARGE SCALE GENOMIC DNA]</scope>
    <source>
        <strain evidence="2 3">TTN</strain>
    </source>
</reference>
<gene>
    <name evidence="2" type="ORF">SFMTTN_0671</name>
</gene>
<dbReference type="SUPFAM" id="SSF56935">
    <property type="entry name" value="Porins"/>
    <property type="match status" value="1"/>
</dbReference>
<protein>
    <recommendedName>
        <fullName evidence="4">Transporter</fullName>
    </recommendedName>
</protein>
<dbReference type="Proteomes" id="UP000286806">
    <property type="component" value="Unassembled WGS sequence"/>
</dbReference>
<evidence type="ECO:0000256" key="1">
    <source>
        <dbReference type="SAM" id="SignalP"/>
    </source>
</evidence>
<keyword evidence="3" id="KW-1185">Reference proteome</keyword>
<sequence>MMATQSSKIRSLIICATLLTPASALACSSCGCTLSSDWENQGLASTPGVRVDLRYDYINQNQLRHGSGTASSADVAAALANGTVGETERITTNHYYTLGLDYSPSRAWGFNLQVPYIDRNHSTLGAGDTDNTYSHTQSVGDIKLIARYQGFFPEGDTGIQFGLKLPTGKHDYNFSSGPGAGTPLDRSLQPGSGSTDIILGVYRYGSLNKSWDWFAQGIFQAPIKTLDDYRPGNALNLNAGVRYMEFGNIVPQLQINAQTRQRDTGLNADPDNTGGKLVYLSPGFTAAISKSTKIYGFIQVPLYQYVEGLQLAPRWNASVGLNFSL</sequence>
<evidence type="ECO:0008006" key="4">
    <source>
        <dbReference type="Google" id="ProtNLM"/>
    </source>
</evidence>
<comment type="caution">
    <text evidence="2">The sequence shown here is derived from an EMBL/GenBank/DDBJ whole genome shotgun (WGS) entry which is preliminary data.</text>
</comment>
<name>A0A401JBD0_9PROT</name>
<organism evidence="2 3">
    <name type="scientific">Sulfuriferula multivorans</name>
    <dbReference type="NCBI Taxonomy" id="1559896"/>
    <lineage>
        <taxon>Bacteria</taxon>
        <taxon>Pseudomonadati</taxon>
        <taxon>Pseudomonadota</taxon>
        <taxon>Betaproteobacteria</taxon>
        <taxon>Nitrosomonadales</taxon>
        <taxon>Sulfuricellaceae</taxon>
        <taxon>Sulfuriferula</taxon>
    </lineage>
</organism>
<evidence type="ECO:0000313" key="2">
    <source>
        <dbReference type="EMBL" id="GBL44870.1"/>
    </source>
</evidence>
<keyword evidence="1" id="KW-0732">Signal</keyword>
<evidence type="ECO:0000313" key="3">
    <source>
        <dbReference type="Proteomes" id="UP000286806"/>
    </source>
</evidence>
<feature type="signal peptide" evidence="1">
    <location>
        <begin position="1"/>
        <end position="26"/>
    </location>
</feature>
<proteinExistence type="predicted"/>
<feature type="chain" id="PRO_5019569348" description="Transporter" evidence="1">
    <location>
        <begin position="27"/>
        <end position="325"/>
    </location>
</feature>
<dbReference type="EMBL" id="BGOW01000003">
    <property type="protein sequence ID" value="GBL44870.1"/>
    <property type="molecule type" value="Genomic_DNA"/>
</dbReference>
<dbReference type="RefSeq" id="WP_223247643.1">
    <property type="nucleotide sequence ID" value="NZ_BGOW01000003.1"/>
</dbReference>
<accession>A0A401JBD0</accession>